<reference evidence="1 2" key="2">
    <citation type="journal article" date="2012" name="BMC Genomics">
        <title>Comparative genomic analysis of Geobacter sulfurreducens KN400, a strain with enhanced capacity for extracellular electron transfer and electricity production.</title>
        <authorList>
            <person name="Butler J.E."/>
            <person name="Young N.D."/>
            <person name="Aklujkar M."/>
            <person name="Lovley D.R."/>
        </authorList>
    </citation>
    <scope>NUCLEOTIDE SEQUENCE [LARGE SCALE GENOMIC DNA]</scope>
    <source>
        <strain evidence="2">ATCC 51573 / DSM 12127 / PCA</strain>
    </source>
</reference>
<protein>
    <recommendedName>
        <fullName evidence="3">DUF1330 domain-containing protein</fullName>
    </recommendedName>
</protein>
<name>Q74CK6_GEOSL</name>
<dbReference type="PATRIC" id="fig|243231.5.peg.1710"/>
<dbReference type="EnsemblBacteria" id="AAR35045">
    <property type="protein sequence ID" value="AAR35045"/>
    <property type="gene ID" value="GSU1667"/>
</dbReference>
<dbReference type="KEGG" id="gsu:GSU1667"/>
<reference evidence="1 2" key="1">
    <citation type="journal article" date="2003" name="Science">
        <title>Genome of Geobacter sulfurreducens: metal reduction in subsurface environments.</title>
        <authorList>
            <person name="Methe B.A."/>
            <person name="Nelson K.E."/>
            <person name="Eisen J.A."/>
            <person name="Paulsen I.T."/>
            <person name="Nelson W."/>
            <person name="Heidelberg J.F."/>
            <person name="Wu D."/>
            <person name="Wu M."/>
            <person name="Ward N."/>
            <person name="Beanan M.J."/>
            <person name="Dodson R.J."/>
            <person name="Madupu R."/>
            <person name="Brinkac L.M."/>
            <person name="Daugherty S.C."/>
            <person name="DeBoy R.T."/>
            <person name="Durkin A.S."/>
            <person name="Gwinn M."/>
            <person name="Kolonay J.F."/>
            <person name="Sullivan S.A."/>
            <person name="Haft D.H."/>
            <person name="Selengut J."/>
            <person name="Davidsen T.M."/>
            <person name="Zafar N."/>
            <person name="White O."/>
            <person name="Tran B."/>
            <person name="Romero C."/>
            <person name="Forberger H.A."/>
            <person name="Weidman J."/>
            <person name="Khouri H."/>
            <person name="Feldblyum T.V."/>
            <person name="Utterback T.R."/>
            <person name="Van Aken S.E."/>
            <person name="Lovley D.R."/>
            <person name="Fraser C.M."/>
        </authorList>
    </citation>
    <scope>NUCLEOTIDE SEQUENCE [LARGE SCALE GENOMIC DNA]</scope>
    <source>
        <strain evidence="2">ATCC 51573 / DSM 12127 / PCA</strain>
    </source>
</reference>
<gene>
    <name evidence="1" type="ordered locus">GSU1667</name>
</gene>
<sequence length="102" mass="12275">MYLFQILLPLYDNDGTNFPQEEFVRVRDELTERYGGITTYVRSPAKGLWKDSATTTVHDDIVIYEVMAEHLDRPWWHRFREELTERFRQDVLIVRVSEVQLL</sequence>
<evidence type="ECO:0008006" key="3">
    <source>
        <dbReference type="Google" id="ProtNLM"/>
    </source>
</evidence>
<keyword evidence="2" id="KW-1185">Reference proteome</keyword>
<organism evidence="1 2">
    <name type="scientific">Geobacter sulfurreducens (strain ATCC 51573 / DSM 12127 / PCA)</name>
    <dbReference type="NCBI Taxonomy" id="243231"/>
    <lineage>
        <taxon>Bacteria</taxon>
        <taxon>Pseudomonadati</taxon>
        <taxon>Thermodesulfobacteriota</taxon>
        <taxon>Desulfuromonadia</taxon>
        <taxon>Geobacterales</taxon>
        <taxon>Geobacteraceae</taxon>
        <taxon>Geobacter</taxon>
    </lineage>
</organism>
<dbReference type="Proteomes" id="UP000000577">
    <property type="component" value="Chromosome"/>
</dbReference>
<accession>Q74CK6</accession>
<dbReference type="RefSeq" id="WP_010942311.1">
    <property type="nucleotide sequence ID" value="NC_002939.5"/>
</dbReference>
<dbReference type="STRING" id="243231.GSU1667"/>
<dbReference type="InParanoid" id="Q74CK6"/>
<proteinExistence type="predicted"/>
<dbReference type="OrthoDB" id="8778976at2"/>
<dbReference type="HOGENOM" id="CLU_153885_0_0_7"/>
<evidence type="ECO:0000313" key="2">
    <source>
        <dbReference type="Proteomes" id="UP000000577"/>
    </source>
</evidence>
<evidence type="ECO:0000313" key="1">
    <source>
        <dbReference type="EMBL" id="AAR35045.1"/>
    </source>
</evidence>
<dbReference type="eggNOG" id="COG0221">
    <property type="taxonomic scope" value="Bacteria"/>
</dbReference>
<dbReference type="AlphaFoldDB" id="Q74CK6"/>
<dbReference type="EMBL" id="AE017180">
    <property type="protein sequence ID" value="AAR35045.1"/>
    <property type="molecule type" value="Genomic_DNA"/>
</dbReference>